<organism evidence="11 12">
    <name type="scientific">Necator americanus</name>
    <name type="common">Human hookworm</name>
    <dbReference type="NCBI Taxonomy" id="51031"/>
    <lineage>
        <taxon>Eukaryota</taxon>
        <taxon>Metazoa</taxon>
        <taxon>Ecdysozoa</taxon>
        <taxon>Nematoda</taxon>
        <taxon>Chromadorea</taxon>
        <taxon>Rhabditida</taxon>
        <taxon>Rhabditina</taxon>
        <taxon>Rhabditomorpha</taxon>
        <taxon>Strongyloidea</taxon>
        <taxon>Ancylostomatidae</taxon>
        <taxon>Bunostominae</taxon>
        <taxon>Necator</taxon>
    </lineage>
</organism>
<evidence type="ECO:0000256" key="7">
    <source>
        <dbReference type="ARBA" id="ARBA00023242"/>
    </source>
</evidence>
<proteinExistence type="inferred from homology"/>
<keyword evidence="4" id="KW-0540">Nuclease</keyword>
<keyword evidence="8" id="KW-0862">Zinc</keyword>
<feature type="compositionally biased region" description="Pro residues" evidence="9">
    <location>
        <begin position="746"/>
        <end position="759"/>
    </location>
</feature>
<dbReference type="InterPro" id="IPR013087">
    <property type="entry name" value="Znf_C2H2_type"/>
</dbReference>
<evidence type="ECO:0000313" key="11">
    <source>
        <dbReference type="EMBL" id="KAK6726282.1"/>
    </source>
</evidence>
<sequence>MMGTVGKCSVCQRGPFRLNHLYHHLRRVHSWNEEQIDEERAKYRQKRCFGVYQFQCDLCQNVYLTHRSWQRHRELFHFTGKAIEPPYVVCSGCQQKFENNSALAKHWNVEHTEQECAPGPSTAACPPIMIASLNSSQRIDEVNDRKPTEVTIEINLAGSGETSKASMEDRNDEEHDIMQEKRETRAERKRREELESARIVEAIKKAESMRLERLSEAGTAKAQQLKSSAEHKREDAGSMSTPRKGCQLIPHPTSPQLYSTVGKEMPTIKDLLAWKETQTSTTQSKRAICYAIVGISSVALRTTFRNLMERFDFDDLVFVNNPAVEQQVTDYKHTQPEESTVSIEQLLSSIDHRDQAQEYKDNNVIISEENAGSNKHSGDSKPSTSQQPTTECSSSNHKGQEPQTISTGTKESREPSGFKHSETRATNGGIHLQGIPLQAKSPGFKIIQLKTVPSVNEPVESVQSGNENIHPAPLGVARIRQNSPIDEEAQKHVPKNEETPAGSVVRISTPEVSGKNENSGWNYCCLICGRSRSAQEVRHSSNKRQQNIVFLACLQVWNIIDMESAKQIYRDLQHSRRRLCHDHYVQAAAYIGKEVEDMWGKFPEHGIDEVPSNIREDLLAYVQVYGEYLDETITLSSEDIAQFYYECLKKYYKKKRWSVQEIGKESKKKGNSMRTGDQLNLMEPSSSNDSSLDGAPTKVKSEENAHDLLVLSDNGSLLFNETKDQLMDSKIISAMDLMEPEAAPQPQHPQPQPPQPQPPQLESLILVGTASVDGEGALSVHLDDPEKHDASVLGLSSSNPTRVFRDNSSCLDTVDDEQFRSRFRMTRRTFGSLCKALDPLLKTKSQRTGTCSTGIKVGMALEILAGNNFTFTGGSVMQTSASQILADVLETLLEWSATMIQWPDERDCKRIGDSFFEMTGLTDIVGCIDGTIINGFQNLNVGLVADDQKRFRWVFAKFHSDTDDDSVFKRSLLCKQLREGLKKGRLIGDDAYKSELFLLAPNQENDEIEMEDGVLASILRKAHSLVEEAIGDWKRQFPILKADIRSSRIARIIVSCAALYNLTRLEGEPPFPDEEENGFLFSKAHRLSILIIFDYFTGFNY</sequence>
<keyword evidence="5" id="KW-0479">Metal-binding</keyword>
<evidence type="ECO:0000256" key="1">
    <source>
        <dbReference type="ARBA" id="ARBA00001968"/>
    </source>
</evidence>
<evidence type="ECO:0000256" key="3">
    <source>
        <dbReference type="ARBA" id="ARBA00006958"/>
    </source>
</evidence>
<evidence type="ECO:0000259" key="10">
    <source>
        <dbReference type="PROSITE" id="PS50157"/>
    </source>
</evidence>
<keyword evidence="6" id="KW-0378">Hydrolase</keyword>
<dbReference type="PROSITE" id="PS00028">
    <property type="entry name" value="ZINC_FINGER_C2H2_1"/>
    <property type="match status" value="2"/>
</dbReference>
<protein>
    <recommendedName>
        <fullName evidence="10">C2H2-type domain-containing protein</fullName>
    </recommendedName>
</protein>
<reference evidence="11 12" key="1">
    <citation type="submission" date="2023-08" db="EMBL/GenBank/DDBJ databases">
        <title>A Necator americanus chromosomal reference genome.</title>
        <authorList>
            <person name="Ilik V."/>
            <person name="Petrzelkova K.J."/>
            <person name="Pardy F."/>
            <person name="Fuh T."/>
            <person name="Niatou-Singa F.S."/>
            <person name="Gouil Q."/>
            <person name="Baker L."/>
            <person name="Ritchie M.E."/>
            <person name="Jex A.R."/>
            <person name="Gazzola D."/>
            <person name="Li H."/>
            <person name="Toshio Fujiwara R."/>
            <person name="Zhan B."/>
            <person name="Aroian R.V."/>
            <person name="Pafco B."/>
            <person name="Schwarz E.M."/>
        </authorList>
    </citation>
    <scope>NUCLEOTIDE SEQUENCE [LARGE SCALE GENOMIC DNA]</scope>
    <source>
        <strain evidence="11 12">Aroian</strain>
        <tissue evidence="11">Whole animal</tissue>
    </source>
</reference>
<feature type="compositionally biased region" description="Polar residues" evidence="9">
    <location>
        <begin position="370"/>
        <end position="409"/>
    </location>
</feature>
<accession>A0ABR1BLX1</accession>
<dbReference type="InterPro" id="IPR027806">
    <property type="entry name" value="HARBI1_dom"/>
</dbReference>
<keyword evidence="7" id="KW-0539">Nucleus</keyword>
<dbReference type="Proteomes" id="UP001303046">
    <property type="component" value="Unassembled WGS sequence"/>
</dbReference>
<dbReference type="PANTHER" id="PTHR22930">
    <property type="match status" value="1"/>
</dbReference>
<evidence type="ECO:0000256" key="2">
    <source>
        <dbReference type="ARBA" id="ARBA00004123"/>
    </source>
</evidence>
<gene>
    <name evidence="11" type="primary">Necator_chrI.g665</name>
    <name evidence="11" type="ORF">RB195_004543</name>
</gene>
<comment type="subcellular location">
    <subcellularLocation>
        <location evidence="2">Nucleus</location>
    </subcellularLocation>
</comment>
<feature type="compositionally biased region" description="Polar residues" evidence="9">
    <location>
        <begin position="672"/>
        <end position="691"/>
    </location>
</feature>
<feature type="domain" description="C2H2-type" evidence="10">
    <location>
        <begin position="88"/>
        <end position="116"/>
    </location>
</feature>
<feature type="region of interest" description="Disordered" evidence="9">
    <location>
        <begin position="741"/>
        <end position="760"/>
    </location>
</feature>
<name>A0ABR1BLX1_NECAM</name>
<evidence type="ECO:0000256" key="8">
    <source>
        <dbReference type="PROSITE-ProRule" id="PRU00042"/>
    </source>
</evidence>
<comment type="similarity">
    <text evidence="3">Belongs to the HARBI1 family.</text>
</comment>
<dbReference type="PANTHER" id="PTHR22930:SF85">
    <property type="entry name" value="GH03217P-RELATED"/>
    <property type="match status" value="1"/>
</dbReference>
<dbReference type="Pfam" id="PF13359">
    <property type="entry name" value="DDE_Tnp_4"/>
    <property type="match status" value="1"/>
</dbReference>
<dbReference type="Gene3D" id="3.30.160.60">
    <property type="entry name" value="Classic Zinc Finger"/>
    <property type="match status" value="1"/>
</dbReference>
<feature type="region of interest" description="Disordered" evidence="9">
    <location>
        <begin position="369"/>
        <end position="430"/>
    </location>
</feature>
<evidence type="ECO:0000313" key="12">
    <source>
        <dbReference type="Proteomes" id="UP001303046"/>
    </source>
</evidence>
<feature type="region of interest" description="Disordered" evidence="9">
    <location>
        <begin position="215"/>
        <end position="251"/>
    </location>
</feature>
<feature type="compositionally biased region" description="Basic and acidic residues" evidence="9">
    <location>
        <begin position="166"/>
        <end position="193"/>
    </location>
</feature>
<evidence type="ECO:0000256" key="4">
    <source>
        <dbReference type="ARBA" id="ARBA00022722"/>
    </source>
</evidence>
<dbReference type="EMBL" id="JAVFWL010000001">
    <property type="protein sequence ID" value="KAK6726282.1"/>
    <property type="molecule type" value="Genomic_DNA"/>
</dbReference>
<feature type="compositionally biased region" description="Basic and acidic residues" evidence="9">
    <location>
        <begin position="410"/>
        <end position="423"/>
    </location>
</feature>
<evidence type="ECO:0000256" key="9">
    <source>
        <dbReference type="SAM" id="MobiDB-lite"/>
    </source>
</evidence>
<comment type="caution">
    <text evidence="11">The sequence shown here is derived from an EMBL/GenBank/DDBJ whole genome shotgun (WGS) entry which is preliminary data.</text>
</comment>
<dbReference type="SMART" id="SM00355">
    <property type="entry name" value="ZnF_C2H2"/>
    <property type="match status" value="3"/>
</dbReference>
<comment type="cofactor">
    <cofactor evidence="1">
        <name>a divalent metal cation</name>
        <dbReference type="ChEBI" id="CHEBI:60240"/>
    </cofactor>
</comment>
<evidence type="ECO:0000256" key="5">
    <source>
        <dbReference type="ARBA" id="ARBA00022723"/>
    </source>
</evidence>
<dbReference type="InterPro" id="IPR045249">
    <property type="entry name" value="HARBI1-like"/>
</dbReference>
<keyword evidence="8" id="KW-0863">Zinc-finger</keyword>
<feature type="region of interest" description="Disordered" evidence="9">
    <location>
        <begin position="663"/>
        <end position="701"/>
    </location>
</feature>
<feature type="region of interest" description="Disordered" evidence="9">
    <location>
        <begin position="158"/>
        <end position="193"/>
    </location>
</feature>
<dbReference type="PROSITE" id="PS50157">
    <property type="entry name" value="ZINC_FINGER_C2H2_2"/>
    <property type="match status" value="1"/>
</dbReference>
<evidence type="ECO:0000256" key="6">
    <source>
        <dbReference type="ARBA" id="ARBA00022801"/>
    </source>
</evidence>
<keyword evidence="12" id="KW-1185">Reference proteome</keyword>